<protein>
    <submittedName>
        <fullName evidence="1">Uncharacterized protein</fullName>
    </submittedName>
</protein>
<dbReference type="Proteomes" id="UP001054889">
    <property type="component" value="Unassembled WGS sequence"/>
</dbReference>
<evidence type="ECO:0000313" key="2">
    <source>
        <dbReference type="Proteomes" id="UP001054889"/>
    </source>
</evidence>
<dbReference type="SUPFAM" id="SSF48264">
    <property type="entry name" value="Cytochrome P450"/>
    <property type="match status" value="1"/>
</dbReference>
<gene>
    <name evidence="1" type="primary">gb10965</name>
    <name evidence="1" type="ORF">PR202_gb10965</name>
</gene>
<proteinExistence type="predicted"/>
<evidence type="ECO:0000313" key="1">
    <source>
        <dbReference type="EMBL" id="GJN23326.1"/>
    </source>
</evidence>
<dbReference type="GO" id="GO:0020037">
    <property type="term" value="F:heme binding"/>
    <property type="evidence" value="ECO:0007669"/>
    <property type="project" value="InterPro"/>
</dbReference>
<name>A0AAV5EM95_ELECO</name>
<reference evidence="1" key="2">
    <citation type="submission" date="2021-12" db="EMBL/GenBank/DDBJ databases">
        <title>Resequencing data analysis of finger millet.</title>
        <authorList>
            <person name="Hatakeyama M."/>
            <person name="Aluri S."/>
            <person name="Balachadran M.T."/>
            <person name="Sivarajan S.R."/>
            <person name="Poveda L."/>
            <person name="Shimizu-Inatsugi R."/>
            <person name="Schlapbach R."/>
            <person name="Sreeman S.M."/>
            <person name="Shimizu K.K."/>
        </authorList>
    </citation>
    <scope>NUCLEOTIDE SEQUENCE</scope>
</reference>
<dbReference type="InterPro" id="IPR036396">
    <property type="entry name" value="Cyt_P450_sf"/>
</dbReference>
<dbReference type="Pfam" id="PF00067">
    <property type="entry name" value="p450"/>
    <property type="match status" value="1"/>
</dbReference>
<reference evidence="1" key="1">
    <citation type="journal article" date="2018" name="DNA Res.">
        <title>Multiple hybrid de novo genome assembly of finger millet, an orphan allotetraploid crop.</title>
        <authorList>
            <person name="Hatakeyama M."/>
            <person name="Aluri S."/>
            <person name="Balachadran M.T."/>
            <person name="Sivarajan S.R."/>
            <person name="Patrignani A."/>
            <person name="Gruter S."/>
            <person name="Poveda L."/>
            <person name="Shimizu-Inatsugi R."/>
            <person name="Baeten J."/>
            <person name="Francoijs K.J."/>
            <person name="Nataraja K.N."/>
            <person name="Reddy Y.A.N."/>
            <person name="Phadnis S."/>
            <person name="Ravikumar R.L."/>
            <person name="Schlapbach R."/>
            <person name="Sreeman S.M."/>
            <person name="Shimizu K.K."/>
        </authorList>
    </citation>
    <scope>NUCLEOTIDE SEQUENCE</scope>
</reference>
<accession>A0AAV5EM95</accession>
<dbReference type="InterPro" id="IPR001128">
    <property type="entry name" value="Cyt_P450"/>
</dbReference>
<dbReference type="GO" id="GO:0005506">
    <property type="term" value="F:iron ion binding"/>
    <property type="evidence" value="ECO:0007669"/>
    <property type="project" value="InterPro"/>
</dbReference>
<comment type="caution">
    <text evidence="1">The sequence shown here is derived from an EMBL/GenBank/DDBJ whole genome shotgun (WGS) entry which is preliminary data.</text>
</comment>
<keyword evidence="2" id="KW-1185">Reference proteome</keyword>
<dbReference type="AlphaFoldDB" id="A0AAV5EM95"/>
<sequence>MDDMTELVRHPEVLAKIRDLPRLRYLKLIIRESLRLHPPAPLLVPRETTEPCTRGARTRAVVPERHEEIVDLSDHNNVALIPFRICRTSCPGVHFATVVCCECEIELASLRGTDEVIEERNASYGTRIIGALHVSLHAAAHAARNAPATGVGTVVEYVALGHRDGGRRQGKKRKHDDLIDD</sequence>
<dbReference type="Gene3D" id="1.10.630.10">
    <property type="entry name" value="Cytochrome P450"/>
    <property type="match status" value="1"/>
</dbReference>
<dbReference type="PANTHER" id="PTHR24281">
    <property type="entry name" value="STEROID 21-HYDROXYLASE-RELATED"/>
    <property type="match status" value="1"/>
</dbReference>
<organism evidence="1 2">
    <name type="scientific">Eleusine coracana subsp. coracana</name>
    <dbReference type="NCBI Taxonomy" id="191504"/>
    <lineage>
        <taxon>Eukaryota</taxon>
        <taxon>Viridiplantae</taxon>
        <taxon>Streptophyta</taxon>
        <taxon>Embryophyta</taxon>
        <taxon>Tracheophyta</taxon>
        <taxon>Spermatophyta</taxon>
        <taxon>Magnoliopsida</taxon>
        <taxon>Liliopsida</taxon>
        <taxon>Poales</taxon>
        <taxon>Poaceae</taxon>
        <taxon>PACMAD clade</taxon>
        <taxon>Chloridoideae</taxon>
        <taxon>Cynodonteae</taxon>
        <taxon>Eleusininae</taxon>
        <taxon>Eleusine</taxon>
    </lineage>
</organism>
<dbReference type="GO" id="GO:0016705">
    <property type="term" value="F:oxidoreductase activity, acting on paired donors, with incorporation or reduction of molecular oxygen"/>
    <property type="evidence" value="ECO:0007669"/>
    <property type="project" value="InterPro"/>
</dbReference>
<dbReference type="GO" id="GO:0004497">
    <property type="term" value="F:monooxygenase activity"/>
    <property type="evidence" value="ECO:0007669"/>
    <property type="project" value="InterPro"/>
</dbReference>
<dbReference type="EMBL" id="BQKI01000076">
    <property type="protein sequence ID" value="GJN23326.1"/>
    <property type="molecule type" value="Genomic_DNA"/>
</dbReference>